<feature type="compositionally biased region" description="Low complexity" evidence="2">
    <location>
        <begin position="794"/>
        <end position="809"/>
    </location>
</feature>
<dbReference type="OrthoDB" id="331988at2759"/>
<dbReference type="Gene3D" id="3.40.50.10810">
    <property type="entry name" value="Tandem AAA-ATPase domain"/>
    <property type="match status" value="2"/>
</dbReference>
<accession>A0A2C6KLZ6</accession>
<evidence type="ECO:0000256" key="1">
    <source>
        <dbReference type="ARBA" id="ARBA00022801"/>
    </source>
</evidence>
<feature type="compositionally biased region" description="Polar residues" evidence="2">
    <location>
        <begin position="186"/>
        <end position="200"/>
    </location>
</feature>
<dbReference type="GO" id="GO:0005524">
    <property type="term" value="F:ATP binding"/>
    <property type="evidence" value="ECO:0007669"/>
    <property type="project" value="InterPro"/>
</dbReference>
<feature type="compositionally biased region" description="Low complexity" evidence="2">
    <location>
        <begin position="1059"/>
        <end position="1070"/>
    </location>
</feature>
<feature type="compositionally biased region" description="Polar residues" evidence="2">
    <location>
        <begin position="1025"/>
        <end position="1035"/>
    </location>
</feature>
<feature type="compositionally biased region" description="Low complexity" evidence="2">
    <location>
        <begin position="478"/>
        <end position="500"/>
    </location>
</feature>
<dbReference type="EMBL" id="MIGC01004909">
    <property type="protein sequence ID" value="PHJ17515.1"/>
    <property type="molecule type" value="Genomic_DNA"/>
</dbReference>
<feature type="compositionally biased region" description="Polar residues" evidence="2">
    <location>
        <begin position="810"/>
        <end position="825"/>
    </location>
</feature>
<feature type="compositionally biased region" description="Basic and acidic residues" evidence="2">
    <location>
        <begin position="860"/>
        <end position="886"/>
    </location>
</feature>
<dbReference type="InterPro" id="IPR049730">
    <property type="entry name" value="SNF2/RAD54-like_C"/>
</dbReference>
<comment type="caution">
    <text evidence="5">The sequence shown here is derived from an EMBL/GenBank/DDBJ whole genome shotgun (WGS) entry which is preliminary data.</text>
</comment>
<dbReference type="SMART" id="SM00490">
    <property type="entry name" value="HELICc"/>
    <property type="match status" value="1"/>
</dbReference>
<sequence length="1507" mass="163029">MSARCVDWKRYMYNGGKNDSPLQQVNSLPRIPRARKLADELLDLVSEGRDEGRHAKNSEREKGVGAGDTKPHSPSNTSSTVRRATSPCRGDPGPKDSTTASSGVSPCRNGATGHSFSEGGRKPGGGEEREEDRSRKNSDACGDAVSLNCVRTDADKAGTSSSLQDRRPLRGDGWLSTRERREKDSTNVGDETNTATVAPLSSSHVKKSGGVSTGDAADVSLSRGGNGQQKNESAKDSNREKSHRGSSSHPTDEGASLVSSGLPTSGRLASLHCLSFTSSAGAWDSKPGGWLSKQRFSSLSPISSDKRRQQADVHELQEVRDTRGEVVDVHRVARATKEVKVEAESEYKTKGVLRETEVDRGVHPSSSPSRRTESPRRTSRKDGKKTPSSSSKKTRGKRRRLVRARSPASSTEDEAPSRKSKNASHPEKKAKNLRVGERPHQSRDARSGEATTEDSSKSGEGFKPVNGGVHVAVGGAGSSAPPSSCSMSSSARSSEEASSLSEEDSDEEDALDALQECFKESEEMTSRLVHALGGKDPSSRADVAKKIGGGRCHPDKSYALPHDLQNGQTGVARLKEYQRCGVHWLITLHKANRNGILADEMGLGKTAQTCVFLNYLYQSGRVTAPTIVVAPASLLDNWVKELEDWAPFLAPDRVMKYHGKQAERREMAFQFLNSLETDDRYLVMVTSLNTLTSKWDMQYLRQIRPVAYLVVDEAHSLKNRDSLVYKKLNKTLKCDRRLLLTGSPIQNRTAELRNLLLFLMPSVFEGDSLDLALQAFYRQTRRQRAAEHRHQRRLAAAAASGAEGVAAVSTGPTPSITCDATGSDSSSEEAKCQPSAPTATLGEAERKDAEAGTSVQEDCNSEHPRSGTSKGEGEYVDKSGEHEEANKSSLLDAIVQGDNNGIVKLHISGKAGAKEEDEAAACQSAEVECLQKILSPFILRRLKNEVLGDLPKKINIVLRCEMPERQKEMYVNEVRTWQSELTRSLEKLTSELTGSPPAASSATDRRSSSTTALSSEPSSGGSAQGPDSTAGTAHTGSGEEEGRKAAQPSMLAGDSPEKSTSNVSEESSSVGQANESDGPSTGASAEGCPDGQMSHGGPTAGEKEASQVDDVKGTEKERLDSSTSAESGTKKGDTDKEHSGEAKENKKDDDIEMASPSALLDSSKASGEGRPSSKSVSSGSEHNASLPDPSTDGERTTDDVCMEGDGGGSGTTLVQPTASGATLASRKKFVNSLLFRLRRICNHPLLMQGAYTNEQLEELVHHFYLRVDGFKGNPRDKVEAELRKWSDYEIHQAIQQQISQGDTRLRHLLLPKELLIDSAKIRKLIEIVKEIKRKEEKALIFSQYTTFLDVIEECLTEFCGHIRKCRLDGSTAVEERQNLVDQFNSDPDFTLFLLSTKAGGQGLNLTAARTVILMDQDYNPQNDRQAEDRVHRLGQTRDVTVYRLCCRGTVEESILKCCQAKLDLDVAFGGNSDLLQAAILQDSLGALRTAAGASSSMAEEEGREKIA</sequence>
<feature type="compositionally biased region" description="Basic and acidic residues" evidence="2">
    <location>
        <begin position="370"/>
        <end position="385"/>
    </location>
</feature>
<dbReference type="CDD" id="cd17919">
    <property type="entry name" value="DEXHc_Snf"/>
    <property type="match status" value="1"/>
</dbReference>
<dbReference type="InterPro" id="IPR027417">
    <property type="entry name" value="P-loop_NTPase"/>
</dbReference>
<dbReference type="SMART" id="SM00487">
    <property type="entry name" value="DEXDc"/>
    <property type="match status" value="1"/>
</dbReference>
<dbReference type="Gene3D" id="3.40.50.300">
    <property type="entry name" value="P-loop containing nucleotide triphosphate hydrolases"/>
    <property type="match status" value="2"/>
</dbReference>
<feature type="compositionally biased region" description="Low complexity" evidence="2">
    <location>
        <begin position="995"/>
        <end position="1019"/>
    </location>
</feature>
<feature type="region of interest" description="Disordered" evidence="2">
    <location>
        <begin position="45"/>
        <end position="264"/>
    </location>
</feature>
<dbReference type="SUPFAM" id="SSF52540">
    <property type="entry name" value="P-loop containing nucleoside triphosphate hydrolases"/>
    <property type="match status" value="2"/>
</dbReference>
<evidence type="ECO:0000259" key="3">
    <source>
        <dbReference type="PROSITE" id="PS51192"/>
    </source>
</evidence>
<feature type="region of interest" description="Disordered" evidence="2">
    <location>
        <begin position="787"/>
        <end position="886"/>
    </location>
</feature>
<keyword evidence="1" id="KW-0378">Hydrolase</keyword>
<dbReference type="VEuPathDB" id="ToxoDB:CSUI_008663"/>
<name>A0A2C6KLZ6_9APIC</name>
<feature type="domain" description="Helicase C-terminal" evidence="4">
    <location>
        <begin position="1323"/>
        <end position="1480"/>
    </location>
</feature>
<feature type="compositionally biased region" description="Basic and acidic residues" evidence="2">
    <location>
        <begin position="119"/>
        <end position="138"/>
    </location>
</feature>
<dbReference type="PANTHER" id="PTHR10799">
    <property type="entry name" value="SNF2/RAD54 HELICASE FAMILY"/>
    <property type="match status" value="1"/>
</dbReference>
<dbReference type="InterPro" id="IPR000330">
    <property type="entry name" value="SNF2_N"/>
</dbReference>
<feature type="compositionally biased region" description="Basic and acidic residues" evidence="2">
    <location>
        <begin position="424"/>
        <end position="447"/>
    </location>
</feature>
<feature type="compositionally biased region" description="Basic and acidic residues" evidence="2">
    <location>
        <begin position="1128"/>
        <end position="1149"/>
    </location>
</feature>
<feature type="compositionally biased region" description="Polar residues" evidence="2">
    <location>
        <begin position="72"/>
        <end position="83"/>
    </location>
</feature>
<dbReference type="InterPro" id="IPR001650">
    <property type="entry name" value="Helicase_C-like"/>
</dbReference>
<feature type="compositionally biased region" description="Polar residues" evidence="2">
    <location>
        <begin position="1211"/>
        <end position="1220"/>
    </location>
</feature>
<dbReference type="CDD" id="cd18793">
    <property type="entry name" value="SF2_C_SNF"/>
    <property type="match status" value="1"/>
</dbReference>
<evidence type="ECO:0000256" key="2">
    <source>
        <dbReference type="SAM" id="MobiDB-lite"/>
    </source>
</evidence>
<feature type="compositionally biased region" description="Basic and acidic residues" evidence="2">
    <location>
        <begin position="1101"/>
        <end position="1120"/>
    </location>
</feature>
<feature type="domain" description="Helicase ATP-binding" evidence="3">
    <location>
        <begin position="586"/>
        <end position="762"/>
    </location>
</feature>
<keyword evidence="6" id="KW-1185">Reference proteome</keyword>
<proteinExistence type="predicted"/>
<feature type="region of interest" description="Disordered" evidence="2">
    <location>
        <begin position="281"/>
        <end position="510"/>
    </location>
</feature>
<feature type="compositionally biased region" description="Basic and acidic residues" evidence="2">
    <location>
        <begin position="46"/>
        <end position="63"/>
    </location>
</feature>
<feature type="compositionally biased region" description="Polar residues" evidence="2">
    <location>
        <begin position="1071"/>
        <end position="1083"/>
    </location>
</feature>
<dbReference type="Pfam" id="PF00271">
    <property type="entry name" value="Helicase_C"/>
    <property type="match status" value="1"/>
</dbReference>
<evidence type="ECO:0000313" key="5">
    <source>
        <dbReference type="EMBL" id="PHJ17515.1"/>
    </source>
</evidence>
<dbReference type="InterPro" id="IPR038718">
    <property type="entry name" value="SNF2-like_sf"/>
</dbReference>
<dbReference type="GO" id="GO:0016787">
    <property type="term" value="F:hydrolase activity"/>
    <property type="evidence" value="ECO:0007669"/>
    <property type="project" value="UniProtKB-KW"/>
</dbReference>
<feature type="compositionally biased region" description="Polar residues" evidence="2">
    <location>
        <begin position="294"/>
        <end position="303"/>
    </location>
</feature>
<dbReference type="RefSeq" id="XP_067919234.1">
    <property type="nucleotide sequence ID" value="XM_068068790.1"/>
</dbReference>
<dbReference type="GeneID" id="94432001"/>
<dbReference type="Proteomes" id="UP000221165">
    <property type="component" value="Unassembled WGS sequence"/>
</dbReference>
<evidence type="ECO:0000313" key="6">
    <source>
        <dbReference type="Proteomes" id="UP000221165"/>
    </source>
</evidence>
<feature type="compositionally biased region" description="Low complexity" evidence="2">
    <location>
        <begin position="1166"/>
        <end position="1180"/>
    </location>
</feature>
<reference evidence="5 6" key="1">
    <citation type="journal article" date="2017" name="Int. J. Parasitol.">
        <title>The genome of the protozoan parasite Cystoisospora suis and a reverse vaccinology approach to identify vaccine candidates.</title>
        <authorList>
            <person name="Palmieri N."/>
            <person name="Shrestha A."/>
            <person name="Ruttkowski B."/>
            <person name="Beck T."/>
            <person name="Vogl C."/>
            <person name="Tomley F."/>
            <person name="Blake D.P."/>
            <person name="Joachim A."/>
        </authorList>
    </citation>
    <scope>NUCLEOTIDE SEQUENCE [LARGE SCALE GENOMIC DNA]</scope>
    <source>
        <strain evidence="5 6">Wien I</strain>
    </source>
</reference>
<dbReference type="PROSITE" id="PS51192">
    <property type="entry name" value="HELICASE_ATP_BIND_1"/>
    <property type="match status" value="1"/>
</dbReference>
<organism evidence="5 6">
    <name type="scientific">Cystoisospora suis</name>
    <dbReference type="NCBI Taxonomy" id="483139"/>
    <lineage>
        <taxon>Eukaryota</taxon>
        <taxon>Sar</taxon>
        <taxon>Alveolata</taxon>
        <taxon>Apicomplexa</taxon>
        <taxon>Conoidasida</taxon>
        <taxon>Coccidia</taxon>
        <taxon>Eucoccidiorida</taxon>
        <taxon>Eimeriorina</taxon>
        <taxon>Sarcocystidae</taxon>
        <taxon>Cystoisospora</taxon>
    </lineage>
</organism>
<feature type="compositionally biased region" description="Acidic residues" evidence="2">
    <location>
        <begin position="501"/>
        <end position="510"/>
    </location>
</feature>
<protein>
    <submittedName>
        <fullName evidence="5">Snf2 family</fullName>
    </submittedName>
</protein>
<dbReference type="Pfam" id="PF00176">
    <property type="entry name" value="SNF2-rel_dom"/>
    <property type="match status" value="2"/>
</dbReference>
<feature type="region of interest" description="Disordered" evidence="2">
    <location>
        <begin position="989"/>
        <end position="1220"/>
    </location>
</feature>
<evidence type="ECO:0000259" key="4">
    <source>
        <dbReference type="PROSITE" id="PS51194"/>
    </source>
</evidence>
<feature type="compositionally biased region" description="Basic and acidic residues" evidence="2">
    <location>
        <begin position="304"/>
        <end position="362"/>
    </location>
</feature>
<dbReference type="PROSITE" id="PS51194">
    <property type="entry name" value="HELICASE_CTER"/>
    <property type="match status" value="1"/>
</dbReference>
<gene>
    <name evidence="5" type="ORF">CSUI_008663</name>
</gene>
<feature type="compositionally biased region" description="Basic residues" evidence="2">
    <location>
        <begin position="392"/>
        <end position="403"/>
    </location>
</feature>
<dbReference type="InterPro" id="IPR014001">
    <property type="entry name" value="Helicase_ATP-bd"/>
</dbReference>